<dbReference type="SUPFAM" id="SSF52091">
    <property type="entry name" value="SpoIIaa-like"/>
    <property type="match status" value="1"/>
</dbReference>
<dbReference type="Gene3D" id="3.30.750.24">
    <property type="entry name" value="STAS domain"/>
    <property type="match status" value="1"/>
</dbReference>
<gene>
    <name evidence="8" type="ORF">EG327_005320</name>
</gene>
<evidence type="ECO:0000256" key="1">
    <source>
        <dbReference type="ARBA" id="ARBA00004141"/>
    </source>
</evidence>
<feature type="region of interest" description="Disordered" evidence="5">
    <location>
        <begin position="1"/>
        <end position="130"/>
    </location>
</feature>
<feature type="transmembrane region" description="Helical" evidence="6">
    <location>
        <begin position="377"/>
        <end position="396"/>
    </location>
</feature>
<reference evidence="8 9" key="1">
    <citation type="submission" date="2019-07" db="EMBL/GenBank/DDBJ databases">
        <title>Venturia inaequalis Genome Resource.</title>
        <authorList>
            <person name="Lichtner F.J."/>
        </authorList>
    </citation>
    <scope>NUCLEOTIDE SEQUENCE [LARGE SCALE GENOMIC DNA]</scope>
    <source>
        <strain evidence="8 9">DMI_063113</strain>
    </source>
</reference>
<keyword evidence="3 6" id="KW-1133">Transmembrane helix</keyword>
<dbReference type="PANTHER" id="PTHR11814">
    <property type="entry name" value="SULFATE TRANSPORTER"/>
    <property type="match status" value="1"/>
</dbReference>
<dbReference type="InterPro" id="IPR036513">
    <property type="entry name" value="STAS_dom_sf"/>
</dbReference>
<sequence>MLELRVYTSTTDHMPAKPEDATDSPPSSPPAPLSPPSKSRGSSRHGSSASQGSIGRREPHAPLNPSSLRRSVVASTSPETTFTRHGNAQGKRPSMADSGKGETGTRPTSAEEAATAMDESEQLAEPPQWRGNELSAKTRLLGDEQWVAASGYGYENYSPRPVSTRQGSYMSYRSFDAAQKGFGVTYGGGDMDGEDVDPTQSLLGDAIADGVMEGGHGSKMSSTEWLARKHGVRSRRMMYVSYYVPFLNWIRQYRWAYLQGDVIAALTMASFYIPMSLSYASNLGHIPPVNGLYSFVFNPITYAILGTCPQMVVGPEAAGSLLTGQVVKDHIKAGHGSDEDGVQNAETAGLVTFMAGSIILLAGIFRLGFLDNVLSRPFLRGFISAIGIVIFVDQLIPEMGLTALARDAQGVDHGSSVEKIMFLIKNFRLAHGLTTAVSFSSFTIIMICRELKHRLQPRYPSAAYVPDRFLVVVLSAILTWKFGWDKKGLAILGDIQSQGRPFPARFPLQPSQLAYASDAFSTSFVIALLGFFESSVAAKSLGVGEATKGKVFKNLNLSPNRELVALGVANIIGGVFMALPAFGGYGRSKVNASTGGRTPVSSILLSLITIVCVLFMMPYFYYLPKAVLSAMISVVGYSLLEEIPPDLMFFVRIRGYSELLLMTLIFLATIFWNLKIGIAVGIGLSLLRVLRHSTRPRIHILGRVPGTTDKFENAETAKRIEFVEGVLIIKIPEPLTFANTGDLKGRLRRLEDHGTGQAHPALPPVRERENNKNVVFDVHGVTSLDGAGAQILMEIVKSYRESGVRVFFCRVPGKKSNVWRLFEQSGIVELCNGSGHFVGSVEEALRLTELEDVEGMLGREYDAAQAA</sequence>
<evidence type="ECO:0000256" key="5">
    <source>
        <dbReference type="SAM" id="MobiDB-lite"/>
    </source>
</evidence>
<dbReference type="GO" id="GO:0055085">
    <property type="term" value="P:transmembrane transport"/>
    <property type="evidence" value="ECO:0007669"/>
    <property type="project" value="InterPro"/>
</dbReference>
<dbReference type="PROSITE" id="PS50801">
    <property type="entry name" value="STAS"/>
    <property type="match status" value="1"/>
</dbReference>
<dbReference type="Proteomes" id="UP000490939">
    <property type="component" value="Unassembled WGS sequence"/>
</dbReference>
<dbReference type="CDD" id="cd07042">
    <property type="entry name" value="STAS_SulP_like_sulfate_transporter"/>
    <property type="match status" value="1"/>
</dbReference>
<dbReference type="InterPro" id="IPR001902">
    <property type="entry name" value="SLC26A/SulP_fam"/>
</dbReference>
<proteinExistence type="predicted"/>
<feature type="transmembrane region" description="Helical" evidence="6">
    <location>
        <begin position="255"/>
        <end position="273"/>
    </location>
</feature>
<dbReference type="InterPro" id="IPR002645">
    <property type="entry name" value="STAS_dom"/>
</dbReference>
<name>A0A8H3V9W4_VENIN</name>
<organism evidence="8 9">
    <name type="scientific">Venturia inaequalis</name>
    <name type="common">Apple scab fungus</name>
    <dbReference type="NCBI Taxonomy" id="5025"/>
    <lineage>
        <taxon>Eukaryota</taxon>
        <taxon>Fungi</taxon>
        <taxon>Dikarya</taxon>
        <taxon>Ascomycota</taxon>
        <taxon>Pezizomycotina</taxon>
        <taxon>Dothideomycetes</taxon>
        <taxon>Pleosporomycetidae</taxon>
        <taxon>Venturiales</taxon>
        <taxon>Venturiaceae</taxon>
        <taxon>Venturia</taxon>
    </lineage>
</organism>
<evidence type="ECO:0000259" key="7">
    <source>
        <dbReference type="PROSITE" id="PS50801"/>
    </source>
</evidence>
<keyword evidence="2 6" id="KW-0812">Transmembrane</keyword>
<feature type="transmembrane region" description="Helical" evidence="6">
    <location>
        <begin position="563"/>
        <end position="586"/>
    </location>
</feature>
<evidence type="ECO:0000313" key="9">
    <source>
        <dbReference type="Proteomes" id="UP000490939"/>
    </source>
</evidence>
<dbReference type="Pfam" id="PF00916">
    <property type="entry name" value="Sulfate_transp"/>
    <property type="match status" value="1"/>
</dbReference>
<feature type="compositionally biased region" description="Low complexity" evidence="5">
    <location>
        <begin position="36"/>
        <end position="53"/>
    </location>
</feature>
<evidence type="ECO:0000256" key="2">
    <source>
        <dbReference type="ARBA" id="ARBA00022692"/>
    </source>
</evidence>
<dbReference type="Pfam" id="PF01740">
    <property type="entry name" value="STAS"/>
    <property type="match status" value="1"/>
</dbReference>
<comment type="subcellular location">
    <subcellularLocation>
        <location evidence="1">Membrane</location>
        <topology evidence="1">Multi-pass membrane protein</topology>
    </subcellularLocation>
</comment>
<evidence type="ECO:0000256" key="6">
    <source>
        <dbReference type="SAM" id="Phobius"/>
    </source>
</evidence>
<dbReference type="EMBL" id="WNWR01000308">
    <property type="protein sequence ID" value="KAE9983818.1"/>
    <property type="molecule type" value="Genomic_DNA"/>
</dbReference>
<protein>
    <recommendedName>
        <fullName evidence="7">STAS domain-containing protein</fullName>
    </recommendedName>
</protein>
<dbReference type="InterPro" id="IPR011547">
    <property type="entry name" value="SLC26A/SulP_dom"/>
</dbReference>
<feature type="transmembrane region" description="Helical" evidence="6">
    <location>
        <begin position="429"/>
        <end position="448"/>
    </location>
</feature>
<dbReference type="AlphaFoldDB" id="A0A8H3V9W4"/>
<comment type="caution">
    <text evidence="8">The sequence shown here is derived from an EMBL/GenBank/DDBJ whole genome shotgun (WGS) entry which is preliminary data.</text>
</comment>
<feature type="transmembrane region" description="Helical" evidence="6">
    <location>
        <begin position="660"/>
        <end position="687"/>
    </location>
</feature>
<evidence type="ECO:0000256" key="4">
    <source>
        <dbReference type="ARBA" id="ARBA00023136"/>
    </source>
</evidence>
<feature type="transmembrane region" description="Helical" evidence="6">
    <location>
        <begin position="347"/>
        <end position="365"/>
    </location>
</feature>
<feature type="compositionally biased region" description="Pro residues" evidence="5">
    <location>
        <begin position="26"/>
        <end position="35"/>
    </location>
</feature>
<feature type="domain" description="STAS" evidence="7">
    <location>
        <begin position="716"/>
        <end position="848"/>
    </location>
</feature>
<evidence type="ECO:0000313" key="8">
    <source>
        <dbReference type="EMBL" id="KAE9983818.1"/>
    </source>
</evidence>
<feature type="transmembrane region" description="Helical" evidence="6">
    <location>
        <begin position="598"/>
        <end position="615"/>
    </location>
</feature>
<feature type="compositionally biased region" description="Polar residues" evidence="5">
    <location>
        <begin position="64"/>
        <end position="86"/>
    </location>
</feature>
<evidence type="ECO:0000256" key="3">
    <source>
        <dbReference type="ARBA" id="ARBA00022989"/>
    </source>
</evidence>
<keyword evidence="9" id="KW-1185">Reference proteome</keyword>
<dbReference type="GO" id="GO:0016020">
    <property type="term" value="C:membrane"/>
    <property type="evidence" value="ECO:0007669"/>
    <property type="project" value="UniProtKB-SubCell"/>
</dbReference>
<keyword evidence="4 6" id="KW-0472">Membrane</keyword>
<accession>A0A8H3V9W4</accession>